<dbReference type="AlphaFoldDB" id="A0A379SFK2"/>
<gene>
    <name evidence="1" type="ORF">NCTC10718_05179</name>
</gene>
<dbReference type="Proteomes" id="UP000254332">
    <property type="component" value="Unassembled WGS sequence"/>
</dbReference>
<evidence type="ECO:0000313" key="1">
    <source>
        <dbReference type="EMBL" id="SUG27848.1"/>
    </source>
</evidence>
<protein>
    <submittedName>
        <fullName evidence="1">Uncharacterized protein</fullName>
    </submittedName>
</protein>
<sequence>MEKDLNAGSFLLFREERSCIFILLYRPVCCLNFSGIDISSLRLFFCFPETCIIRPHGLPADSPLFECNCKIVSPGVDIHTRIGNKVLRFYSITSQFVKVLGVHLHKSGAKTRNRIVAFNVCAEVRFIPGDCPKQIRIYMIISTRHIKTICISILSGYHE</sequence>
<organism evidence="1 2">
    <name type="scientific">Salmonella enterica</name>
    <name type="common">Salmonella choleraesuis</name>
    <dbReference type="NCBI Taxonomy" id="28901"/>
    <lineage>
        <taxon>Bacteria</taxon>
        <taxon>Pseudomonadati</taxon>
        <taxon>Pseudomonadota</taxon>
        <taxon>Gammaproteobacteria</taxon>
        <taxon>Enterobacterales</taxon>
        <taxon>Enterobacteriaceae</taxon>
        <taxon>Salmonella</taxon>
    </lineage>
</organism>
<evidence type="ECO:0000313" key="2">
    <source>
        <dbReference type="Proteomes" id="UP000254332"/>
    </source>
</evidence>
<proteinExistence type="predicted"/>
<reference evidence="1 2" key="1">
    <citation type="submission" date="2018-06" db="EMBL/GenBank/DDBJ databases">
        <authorList>
            <consortium name="Pathogen Informatics"/>
            <person name="Doyle S."/>
        </authorList>
    </citation>
    <scope>NUCLEOTIDE SEQUENCE [LARGE SCALE GENOMIC DNA]</scope>
    <source>
        <strain evidence="1 2">NCTC10718</strain>
    </source>
</reference>
<name>A0A379SFK2_SALER</name>
<accession>A0A379SFK2</accession>
<dbReference type="EMBL" id="UGWQ01000004">
    <property type="protein sequence ID" value="SUG27848.1"/>
    <property type="molecule type" value="Genomic_DNA"/>
</dbReference>